<gene>
    <name evidence="4" type="ORF">IAD28_02320</name>
</gene>
<feature type="transmembrane region" description="Helical" evidence="2">
    <location>
        <begin position="21"/>
        <end position="43"/>
    </location>
</feature>
<feature type="domain" description="Cell envelope-related transcriptional attenuator" evidence="3">
    <location>
        <begin position="122"/>
        <end position="199"/>
    </location>
</feature>
<comment type="similarity">
    <text evidence="1">Belongs to the LytR/CpsA/Psr (LCP) family.</text>
</comment>
<evidence type="ECO:0000256" key="1">
    <source>
        <dbReference type="ARBA" id="ARBA00006068"/>
    </source>
</evidence>
<evidence type="ECO:0000313" key="5">
    <source>
        <dbReference type="Proteomes" id="UP000823960"/>
    </source>
</evidence>
<comment type="caution">
    <text evidence="4">The sequence shown here is derived from an EMBL/GenBank/DDBJ whole genome shotgun (WGS) entry which is preliminary data.</text>
</comment>
<keyword evidence="2" id="KW-1133">Transmembrane helix</keyword>
<evidence type="ECO:0000256" key="2">
    <source>
        <dbReference type="SAM" id="Phobius"/>
    </source>
</evidence>
<protein>
    <submittedName>
        <fullName evidence="4">LCP family protein</fullName>
    </submittedName>
</protein>
<dbReference type="PANTHER" id="PTHR33392">
    <property type="entry name" value="POLYISOPRENYL-TEICHOIC ACID--PEPTIDOGLYCAN TEICHOIC ACID TRANSFERASE TAGU"/>
    <property type="match status" value="1"/>
</dbReference>
<keyword evidence="2" id="KW-0472">Membrane</keyword>
<evidence type="ECO:0000259" key="3">
    <source>
        <dbReference type="Pfam" id="PF03816"/>
    </source>
</evidence>
<keyword evidence="2" id="KW-0812">Transmembrane</keyword>
<dbReference type="Gene3D" id="3.40.630.190">
    <property type="entry name" value="LCP protein"/>
    <property type="match status" value="1"/>
</dbReference>
<proteinExistence type="inferred from homology"/>
<dbReference type="PANTHER" id="PTHR33392:SF6">
    <property type="entry name" value="POLYISOPRENYL-TEICHOIC ACID--PEPTIDOGLYCAN TEICHOIC ACID TRANSFERASE TAGU"/>
    <property type="match status" value="1"/>
</dbReference>
<dbReference type="Proteomes" id="UP000823960">
    <property type="component" value="Unassembled WGS sequence"/>
</dbReference>
<dbReference type="AlphaFoldDB" id="A0A9D1NPL5"/>
<organism evidence="4 5">
    <name type="scientific">Candidatus Faeciplasma avium</name>
    <dbReference type="NCBI Taxonomy" id="2840798"/>
    <lineage>
        <taxon>Bacteria</taxon>
        <taxon>Bacillati</taxon>
        <taxon>Bacillota</taxon>
        <taxon>Clostridia</taxon>
        <taxon>Eubacteriales</taxon>
        <taxon>Oscillospiraceae</taxon>
        <taxon>Oscillospiraceae incertae sedis</taxon>
        <taxon>Candidatus Faeciplasma</taxon>
    </lineage>
</organism>
<accession>A0A9D1NPL5</accession>
<dbReference type="EMBL" id="DVOL01000031">
    <property type="protein sequence ID" value="HIV10515.1"/>
    <property type="molecule type" value="Genomic_DNA"/>
</dbReference>
<dbReference type="Pfam" id="PF03816">
    <property type="entry name" value="LytR_cpsA_psr"/>
    <property type="match status" value="1"/>
</dbReference>
<reference evidence="4" key="1">
    <citation type="submission" date="2020-10" db="EMBL/GenBank/DDBJ databases">
        <authorList>
            <person name="Gilroy R."/>
        </authorList>
    </citation>
    <scope>NUCLEOTIDE SEQUENCE</scope>
    <source>
        <strain evidence="4">1370</strain>
    </source>
</reference>
<reference evidence="4" key="2">
    <citation type="journal article" date="2021" name="PeerJ">
        <title>Extensive microbial diversity within the chicken gut microbiome revealed by metagenomics and culture.</title>
        <authorList>
            <person name="Gilroy R."/>
            <person name="Ravi A."/>
            <person name="Getino M."/>
            <person name="Pursley I."/>
            <person name="Horton D.L."/>
            <person name="Alikhan N.F."/>
            <person name="Baker D."/>
            <person name="Gharbi K."/>
            <person name="Hall N."/>
            <person name="Watson M."/>
            <person name="Adriaenssens E.M."/>
            <person name="Foster-Nyarko E."/>
            <person name="Jarju S."/>
            <person name="Secka A."/>
            <person name="Antonio M."/>
            <person name="Oren A."/>
            <person name="Chaudhuri R.R."/>
            <person name="La Ragione R."/>
            <person name="Hildebrand F."/>
            <person name="Pallen M.J."/>
        </authorList>
    </citation>
    <scope>NUCLEOTIDE SEQUENCE</scope>
    <source>
        <strain evidence="4">1370</strain>
    </source>
</reference>
<dbReference type="InterPro" id="IPR004474">
    <property type="entry name" value="LytR_CpsA_psr"/>
</dbReference>
<name>A0A9D1NPL5_9FIRM</name>
<sequence length="311" mass="33885">MKENGVRLKSLLKGLTRLQRIIAATCLISGTVTYLILLASAYAGRVMSKSSSANAVPDYIRYQAMGYTGDTVTTKRRLLLSINEDGALCRSMLCSFDLDLNTLDVLELPPMTLMEGEGYTARLEECYGSDAYSKVLENAAGLRLDGVMDMDTRAFSRIVSALGGLPIVLDGEVEIDGVTLSPGKRLLAGSTASLIAGDRLAYNSGEERARLFSRLFESLAKTLSSRGALVWFSQLMDIIVNQCSTDMTVSQLLELVELSDSIKPEDISIHLLPGQNKDGRYIADKEKTAELLNISFRTKGEELPESELGFG</sequence>
<evidence type="ECO:0000313" key="4">
    <source>
        <dbReference type="EMBL" id="HIV10515.1"/>
    </source>
</evidence>
<dbReference type="InterPro" id="IPR050922">
    <property type="entry name" value="LytR/CpsA/Psr_CW_biosynth"/>
</dbReference>